<gene>
    <name evidence="1" type="ORF">IV203_011830</name>
</gene>
<accession>A0A9K3KUD8</accession>
<dbReference type="Proteomes" id="UP000693970">
    <property type="component" value="Unassembled WGS sequence"/>
</dbReference>
<comment type="caution">
    <text evidence="1">The sequence shown here is derived from an EMBL/GenBank/DDBJ whole genome shotgun (WGS) entry which is preliminary data.</text>
</comment>
<organism evidence="1 2">
    <name type="scientific">Nitzschia inconspicua</name>
    <dbReference type="NCBI Taxonomy" id="303405"/>
    <lineage>
        <taxon>Eukaryota</taxon>
        <taxon>Sar</taxon>
        <taxon>Stramenopiles</taxon>
        <taxon>Ochrophyta</taxon>
        <taxon>Bacillariophyta</taxon>
        <taxon>Bacillariophyceae</taxon>
        <taxon>Bacillariophycidae</taxon>
        <taxon>Bacillariales</taxon>
        <taxon>Bacillariaceae</taxon>
        <taxon>Nitzschia</taxon>
    </lineage>
</organism>
<dbReference type="EMBL" id="JAGRRH010000019">
    <property type="protein sequence ID" value="KAG7349233.1"/>
    <property type="molecule type" value="Genomic_DNA"/>
</dbReference>
<evidence type="ECO:0000313" key="2">
    <source>
        <dbReference type="Proteomes" id="UP000693970"/>
    </source>
</evidence>
<dbReference type="AlphaFoldDB" id="A0A9K3KUD8"/>
<protein>
    <submittedName>
        <fullName evidence="1">Uncharacterized protein</fullName>
    </submittedName>
</protein>
<name>A0A9K3KUD8_9STRA</name>
<sequence>MPTLASDILKKSLNIPKDVPFSKLTSRSYVQHSRQAIHTSSKDLSIHIKLSHLPKRRTSLSVFTELAHSE</sequence>
<reference evidence="1" key="2">
    <citation type="submission" date="2021-04" db="EMBL/GenBank/DDBJ databases">
        <authorList>
            <person name="Podell S."/>
        </authorList>
    </citation>
    <scope>NUCLEOTIDE SEQUENCE</scope>
    <source>
        <strain evidence="1">Hildebrandi</strain>
    </source>
</reference>
<proteinExistence type="predicted"/>
<keyword evidence="2" id="KW-1185">Reference proteome</keyword>
<reference evidence="1" key="1">
    <citation type="journal article" date="2021" name="Sci. Rep.">
        <title>Diploid genomic architecture of Nitzschia inconspicua, an elite biomass production diatom.</title>
        <authorList>
            <person name="Oliver A."/>
            <person name="Podell S."/>
            <person name="Pinowska A."/>
            <person name="Traller J.C."/>
            <person name="Smith S.R."/>
            <person name="McClure R."/>
            <person name="Beliaev A."/>
            <person name="Bohutskyi P."/>
            <person name="Hill E.A."/>
            <person name="Rabines A."/>
            <person name="Zheng H."/>
            <person name="Allen L.Z."/>
            <person name="Kuo A."/>
            <person name="Grigoriev I.V."/>
            <person name="Allen A.E."/>
            <person name="Hazlebeck D."/>
            <person name="Allen E.E."/>
        </authorList>
    </citation>
    <scope>NUCLEOTIDE SEQUENCE</scope>
    <source>
        <strain evidence="1">Hildebrandi</strain>
    </source>
</reference>
<evidence type="ECO:0000313" key="1">
    <source>
        <dbReference type="EMBL" id="KAG7349233.1"/>
    </source>
</evidence>